<keyword evidence="7 14" id="KW-1133">Transmembrane helix</keyword>
<evidence type="ECO:0000256" key="2">
    <source>
        <dbReference type="ARBA" id="ARBA00004919"/>
    </source>
</evidence>
<dbReference type="Proteomes" id="UP000257127">
    <property type="component" value="Unassembled WGS sequence"/>
</dbReference>
<dbReference type="InterPro" id="IPR030470">
    <property type="entry name" value="UbiA_prenylTrfase_CS"/>
</dbReference>
<dbReference type="GO" id="GO:0048034">
    <property type="term" value="P:heme O biosynthetic process"/>
    <property type="evidence" value="ECO:0007669"/>
    <property type="project" value="UniProtKB-UniRule"/>
</dbReference>
<evidence type="ECO:0000256" key="7">
    <source>
        <dbReference type="ARBA" id="ARBA00022989"/>
    </source>
</evidence>
<dbReference type="GO" id="GO:0005886">
    <property type="term" value="C:plasma membrane"/>
    <property type="evidence" value="ECO:0007669"/>
    <property type="project" value="UniProtKB-SubCell"/>
</dbReference>
<evidence type="ECO:0000256" key="1">
    <source>
        <dbReference type="ARBA" id="ARBA00004651"/>
    </source>
</evidence>
<feature type="transmembrane region" description="Helical" evidence="14">
    <location>
        <begin position="135"/>
        <end position="154"/>
    </location>
</feature>
<evidence type="ECO:0000256" key="12">
    <source>
        <dbReference type="ARBA" id="ARBA00042475"/>
    </source>
</evidence>
<evidence type="ECO:0000256" key="10">
    <source>
        <dbReference type="ARBA" id="ARBA00030253"/>
    </source>
</evidence>
<dbReference type="HAMAP" id="MF_00154">
    <property type="entry name" value="CyoE_CtaB"/>
    <property type="match status" value="1"/>
</dbReference>
<reference evidence="15 16" key="1">
    <citation type="submission" date="2018-08" db="EMBL/GenBank/DDBJ databases">
        <title>The draft genome squence of Brumimicrobium sp. N62.</title>
        <authorList>
            <person name="Du Z.-J."/>
            <person name="Luo H.-R."/>
        </authorList>
    </citation>
    <scope>NUCLEOTIDE SEQUENCE [LARGE SCALE GENOMIC DNA]</scope>
    <source>
        <strain evidence="15 16">N62</strain>
    </source>
</reference>
<comment type="pathway">
    <text evidence="2 14">Porphyrin-containing compound metabolism; heme O biosynthesis; heme O from protoheme: step 1/1.</text>
</comment>
<keyword evidence="5 14" id="KW-0808">Transferase</keyword>
<feature type="transmembrane region" description="Helical" evidence="14">
    <location>
        <begin position="12"/>
        <end position="35"/>
    </location>
</feature>
<evidence type="ECO:0000256" key="6">
    <source>
        <dbReference type="ARBA" id="ARBA00022692"/>
    </source>
</evidence>
<evidence type="ECO:0000256" key="13">
    <source>
        <dbReference type="ARBA" id="ARBA00047690"/>
    </source>
</evidence>
<evidence type="ECO:0000256" key="5">
    <source>
        <dbReference type="ARBA" id="ARBA00022679"/>
    </source>
</evidence>
<name>A0A3E1F1K8_9FLAO</name>
<feature type="transmembrane region" description="Helical" evidence="14">
    <location>
        <begin position="232"/>
        <end position="252"/>
    </location>
</feature>
<evidence type="ECO:0000256" key="11">
    <source>
        <dbReference type="ARBA" id="ARBA00040810"/>
    </source>
</evidence>
<dbReference type="Pfam" id="PF01040">
    <property type="entry name" value="UbiA"/>
    <property type="match status" value="1"/>
</dbReference>
<dbReference type="Gene3D" id="1.10.357.140">
    <property type="entry name" value="UbiA prenyltransferase"/>
    <property type="match status" value="1"/>
</dbReference>
<evidence type="ECO:0000313" key="16">
    <source>
        <dbReference type="Proteomes" id="UP000257127"/>
    </source>
</evidence>
<dbReference type="PANTHER" id="PTHR43448">
    <property type="entry name" value="PROTOHEME IX FARNESYLTRANSFERASE, MITOCHONDRIAL"/>
    <property type="match status" value="1"/>
</dbReference>
<dbReference type="EMBL" id="QURB01000001">
    <property type="protein sequence ID" value="RFC55629.1"/>
    <property type="molecule type" value="Genomic_DNA"/>
</dbReference>
<dbReference type="PANTHER" id="PTHR43448:SF7">
    <property type="entry name" value="4-HYDROXYBENZOATE SOLANESYLTRANSFERASE"/>
    <property type="match status" value="1"/>
</dbReference>
<dbReference type="OrthoDB" id="9814417at2"/>
<comment type="function">
    <text evidence="14">Converts heme B (protoheme IX) to heme O by substitution of the vinyl group on carbon 2 of heme B porphyrin ring with a hydroxyethyl farnesyl side group.</text>
</comment>
<dbReference type="InterPro" id="IPR000537">
    <property type="entry name" value="UbiA_prenyltransferase"/>
</dbReference>
<comment type="subcellular location">
    <subcellularLocation>
        <location evidence="1 14">Cell membrane</location>
        <topology evidence="1 14">Multi-pass membrane protein</topology>
    </subcellularLocation>
</comment>
<feature type="transmembrane region" description="Helical" evidence="14">
    <location>
        <begin position="206"/>
        <end position="226"/>
    </location>
</feature>
<keyword evidence="6 14" id="KW-0812">Transmembrane</keyword>
<feature type="transmembrane region" description="Helical" evidence="14">
    <location>
        <begin position="110"/>
        <end position="128"/>
    </location>
</feature>
<protein>
    <recommendedName>
        <fullName evidence="11 14">Protoheme IX farnesyltransferase</fullName>
        <ecNumber evidence="3 14">2.5.1.141</ecNumber>
    </recommendedName>
    <alternativeName>
        <fullName evidence="12 14">Heme B farnesyltransferase</fullName>
    </alternativeName>
    <alternativeName>
        <fullName evidence="10 14">Heme O synthase</fullName>
    </alternativeName>
</protein>
<comment type="catalytic activity">
    <reaction evidence="13 14">
        <text>heme b + (2E,6E)-farnesyl diphosphate + H2O = Fe(II)-heme o + diphosphate</text>
        <dbReference type="Rhea" id="RHEA:28070"/>
        <dbReference type="ChEBI" id="CHEBI:15377"/>
        <dbReference type="ChEBI" id="CHEBI:33019"/>
        <dbReference type="ChEBI" id="CHEBI:60344"/>
        <dbReference type="ChEBI" id="CHEBI:60530"/>
        <dbReference type="ChEBI" id="CHEBI:175763"/>
        <dbReference type="EC" id="2.5.1.141"/>
    </reaction>
</comment>
<dbReference type="GO" id="GO:0008495">
    <property type="term" value="F:protoheme IX farnesyltransferase activity"/>
    <property type="evidence" value="ECO:0007669"/>
    <property type="project" value="UniProtKB-UniRule"/>
</dbReference>
<feature type="transmembrane region" description="Helical" evidence="14">
    <location>
        <begin position="83"/>
        <end position="104"/>
    </location>
</feature>
<dbReference type="RefSeq" id="WP_116879464.1">
    <property type="nucleotide sequence ID" value="NZ_QURB01000001.1"/>
</dbReference>
<feature type="transmembrane region" description="Helical" evidence="14">
    <location>
        <begin position="166"/>
        <end position="185"/>
    </location>
</feature>
<evidence type="ECO:0000256" key="4">
    <source>
        <dbReference type="ARBA" id="ARBA00022475"/>
    </source>
</evidence>
<evidence type="ECO:0000313" key="15">
    <source>
        <dbReference type="EMBL" id="RFC55629.1"/>
    </source>
</evidence>
<dbReference type="PROSITE" id="PS00943">
    <property type="entry name" value="UBIA"/>
    <property type="match status" value="1"/>
</dbReference>
<evidence type="ECO:0000256" key="3">
    <source>
        <dbReference type="ARBA" id="ARBA00012292"/>
    </source>
</evidence>
<evidence type="ECO:0000256" key="14">
    <source>
        <dbReference type="HAMAP-Rule" id="MF_00154"/>
    </source>
</evidence>
<dbReference type="EC" id="2.5.1.141" evidence="3 14"/>
<gene>
    <name evidence="15" type="primary">cyoE</name>
    <name evidence="14" type="synonym">ctaB</name>
    <name evidence="15" type="ORF">DXU93_01475</name>
</gene>
<keyword evidence="9 14" id="KW-0472">Membrane</keyword>
<keyword evidence="8 14" id="KW-0350">Heme biosynthesis</keyword>
<sequence length="288" mass="32225">MAKNSKVKDYVLFTKFRLSFSVIISALSGFLFAGGGTWLEAVYLMAGGLLVTAASNGSNQIWERDLDKKMSRTEKRPLPKGTMGLAEAYIVVIVSLVIGSWMLYQLNLNAMILGLVAYVSYSFIYTPLKQITPWAVIVGAFPGAIPPMLGAIAVTNEFAAMPGALFFVQFVWQLPHFWAIAWVSHNDYQKAGFYLLPSMSGKSKTSAFRIALSAMLLIPFSLFPWVLDYVGIFSVMMVSVLGLLFFLYAYSLYVTLEDKDAKKLMFASFIYLPLVQFVYVIDKYYFFG</sequence>
<comment type="miscellaneous">
    <text evidence="14">Carbon 2 of the heme B porphyrin ring is defined according to the Fischer nomenclature.</text>
</comment>
<dbReference type="InterPro" id="IPR044878">
    <property type="entry name" value="UbiA_sf"/>
</dbReference>
<dbReference type="InterPro" id="IPR006369">
    <property type="entry name" value="Protohaem_IX_farnesylTrfase"/>
</dbReference>
<evidence type="ECO:0000256" key="8">
    <source>
        <dbReference type="ARBA" id="ARBA00023133"/>
    </source>
</evidence>
<evidence type="ECO:0000256" key="9">
    <source>
        <dbReference type="ARBA" id="ARBA00023136"/>
    </source>
</evidence>
<keyword evidence="4 14" id="KW-1003">Cell membrane</keyword>
<organism evidence="15 16">
    <name type="scientific">Brumimicrobium aurantiacum</name>
    <dbReference type="NCBI Taxonomy" id="1737063"/>
    <lineage>
        <taxon>Bacteria</taxon>
        <taxon>Pseudomonadati</taxon>
        <taxon>Bacteroidota</taxon>
        <taxon>Flavobacteriia</taxon>
        <taxon>Flavobacteriales</taxon>
        <taxon>Crocinitomicaceae</taxon>
        <taxon>Brumimicrobium</taxon>
    </lineage>
</organism>
<comment type="caution">
    <text evidence="15">The sequence shown here is derived from an EMBL/GenBank/DDBJ whole genome shotgun (WGS) entry which is preliminary data.</text>
</comment>
<dbReference type="CDD" id="cd13957">
    <property type="entry name" value="PT_UbiA_Cox10"/>
    <property type="match status" value="1"/>
</dbReference>
<proteinExistence type="inferred from homology"/>
<accession>A0A3E1F1K8</accession>
<dbReference type="UniPathway" id="UPA00834">
    <property type="reaction ID" value="UER00712"/>
</dbReference>
<feature type="transmembrane region" description="Helical" evidence="14">
    <location>
        <begin position="264"/>
        <end position="281"/>
    </location>
</feature>
<dbReference type="AlphaFoldDB" id="A0A3E1F1K8"/>
<comment type="similarity">
    <text evidence="14">Belongs to the UbiA prenyltransferase family. Protoheme IX farnesyltransferase subfamily.</text>
</comment>
<dbReference type="NCBIfam" id="TIGR01473">
    <property type="entry name" value="cyoE_ctaB"/>
    <property type="match status" value="1"/>
</dbReference>
<keyword evidence="16" id="KW-1185">Reference proteome</keyword>